<keyword evidence="3" id="KW-1133">Transmembrane helix</keyword>
<feature type="transmembrane region" description="Helical" evidence="3">
    <location>
        <begin position="153"/>
        <end position="176"/>
    </location>
</feature>
<dbReference type="InterPro" id="IPR013320">
    <property type="entry name" value="ConA-like_dom_sf"/>
</dbReference>
<dbReference type="InterPro" id="IPR050258">
    <property type="entry name" value="Leguminous_Lectin"/>
</dbReference>
<sequence length="203" mass="22800">MQEFAGRATYFRPMHLWVEASGNLTDFTTHFTFVINSSNFEPRYNDGGLAFFLAPDGSKLPVVKKSGGLGLAYDDQEENMDANHFFAVEFDIYQNKVWDPLREHVAATLNITSHTLCTWDFSSSLEIDNNITNPNSSSPNPVPNHGKNNTFRLVMGFGAVGFVLIGGLALVLFALWKRNRKDKEEDHALDDYIDEDFAKETGP</sequence>
<reference evidence="5" key="1">
    <citation type="submission" date="2018-02" db="EMBL/GenBank/DDBJ databases">
        <authorList>
            <person name="Cohen D.B."/>
            <person name="Kent A.D."/>
        </authorList>
    </citation>
    <scope>NUCLEOTIDE SEQUENCE</scope>
</reference>
<proteinExistence type="inferred from homology"/>
<evidence type="ECO:0000313" key="5">
    <source>
        <dbReference type="EMBL" id="SPD09395.1"/>
    </source>
</evidence>
<accession>A0A2N9HBY1</accession>
<dbReference type="SUPFAM" id="SSF49899">
    <property type="entry name" value="Concanavalin A-like lectins/glucanases"/>
    <property type="match status" value="1"/>
</dbReference>
<keyword evidence="3" id="KW-0472">Membrane</keyword>
<dbReference type="InterPro" id="IPR001220">
    <property type="entry name" value="Legume_lectin_dom"/>
</dbReference>
<protein>
    <recommendedName>
        <fullName evidence="4">Legume lectin domain-containing protein</fullName>
    </recommendedName>
</protein>
<evidence type="ECO:0000256" key="1">
    <source>
        <dbReference type="ARBA" id="ARBA00007606"/>
    </source>
</evidence>
<name>A0A2N9HBY1_FAGSY</name>
<organism evidence="5">
    <name type="scientific">Fagus sylvatica</name>
    <name type="common">Beechnut</name>
    <dbReference type="NCBI Taxonomy" id="28930"/>
    <lineage>
        <taxon>Eukaryota</taxon>
        <taxon>Viridiplantae</taxon>
        <taxon>Streptophyta</taxon>
        <taxon>Embryophyta</taxon>
        <taxon>Tracheophyta</taxon>
        <taxon>Spermatophyta</taxon>
        <taxon>Magnoliopsida</taxon>
        <taxon>eudicotyledons</taxon>
        <taxon>Gunneridae</taxon>
        <taxon>Pentapetalae</taxon>
        <taxon>rosids</taxon>
        <taxon>fabids</taxon>
        <taxon>Fagales</taxon>
        <taxon>Fagaceae</taxon>
        <taxon>Fagus</taxon>
    </lineage>
</organism>
<dbReference type="Pfam" id="PF00139">
    <property type="entry name" value="Lectin_legB"/>
    <property type="match status" value="1"/>
</dbReference>
<dbReference type="PANTHER" id="PTHR32401:SF49">
    <property type="entry name" value="OS10G0129200 PROTEIN"/>
    <property type="match status" value="1"/>
</dbReference>
<keyword evidence="3" id="KW-0812">Transmembrane</keyword>
<comment type="similarity">
    <text evidence="1">Belongs to the leguminous lectin family.</text>
</comment>
<dbReference type="Gene3D" id="2.60.120.200">
    <property type="match status" value="1"/>
</dbReference>
<evidence type="ECO:0000259" key="4">
    <source>
        <dbReference type="Pfam" id="PF00139"/>
    </source>
</evidence>
<dbReference type="AlphaFoldDB" id="A0A2N9HBY1"/>
<dbReference type="PANTHER" id="PTHR32401">
    <property type="entry name" value="CONCANAVALIN A-LIKE LECTIN FAMILY PROTEIN"/>
    <property type="match status" value="1"/>
</dbReference>
<feature type="domain" description="Legume lectin" evidence="4">
    <location>
        <begin position="5"/>
        <end position="110"/>
    </location>
</feature>
<keyword evidence="2" id="KW-0430">Lectin</keyword>
<gene>
    <name evidence="5" type="ORF">FSB_LOCUS37277</name>
</gene>
<evidence type="ECO:0000256" key="2">
    <source>
        <dbReference type="ARBA" id="ARBA00022734"/>
    </source>
</evidence>
<dbReference type="EMBL" id="OIVN01003190">
    <property type="protein sequence ID" value="SPD09395.1"/>
    <property type="molecule type" value="Genomic_DNA"/>
</dbReference>
<dbReference type="GO" id="GO:0030246">
    <property type="term" value="F:carbohydrate binding"/>
    <property type="evidence" value="ECO:0007669"/>
    <property type="project" value="UniProtKB-KW"/>
</dbReference>
<evidence type="ECO:0000256" key="3">
    <source>
        <dbReference type="SAM" id="Phobius"/>
    </source>
</evidence>